<dbReference type="RefSeq" id="WP_285633759.1">
    <property type="nucleotide sequence ID" value="NZ_BSTJ01000015.1"/>
</dbReference>
<evidence type="ECO:0000313" key="2">
    <source>
        <dbReference type="Proteomes" id="UP001165135"/>
    </source>
</evidence>
<protein>
    <submittedName>
        <fullName evidence="1">Uncharacterized protein</fullName>
    </submittedName>
</protein>
<reference evidence="1" key="1">
    <citation type="submission" date="2023-03" db="EMBL/GenBank/DDBJ databases">
        <title>Actinoallomurus iriomotensis NBRC 103681.</title>
        <authorList>
            <person name="Ichikawa N."/>
            <person name="Sato H."/>
            <person name="Tonouchi N."/>
        </authorList>
    </citation>
    <scope>NUCLEOTIDE SEQUENCE</scope>
    <source>
        <strain evidence="1">NBRC 103681</strain>
    </source>
</reference>
<comment type="caution">
    <text evidence="1">The sequence shown here is derived from an EMBL/GenBank/DDBJ whole genome shotgun (WGS) entry which is preliminary data.</text>
</comment>
<evidence type="ECO:0000313" key="1">
    <source>
        <dbReference type="EMBL" id="GLY80593.1"/>
    </source>
</evidence>
<gene>
    <name evidence="1" type="ORF">Airi01_088600</name>
</gene>
<sequence length="70" mass="7854">MGVERVPKTVEPGLPLGMPGAMNLILPSRFGPRRFGRPFPDLAAASSLQRAYSRKMLIKHRLLNQARIDR</sequence>
<accession>A0A9W6RRV9</accession>
<dbReference type="EMBL" id="BSTJ01000015">
    <property type="protein sequence ID" value="GLY80593.1"/>
    <property type="molecule type" value="Genomic_DNA"/>
</dbReference>
<organism evidence="1 2">
    <name type="scientific">Actinoallomurus iriomotensis</name>
    <dbReference type="NCBI Taxonomy" id="478107"/>
    <lineage>
        <taxon>Bacteria</taxon>
        <taxon>Bacillati</taxon>
        <taxon>Actinomycetota</taxon>
        <taxon>Actinomycetes</taxon>
        <taxon>Streptosporangiales</taxon>
        <taxon>Thermomonosporaceae</taxon>
        <taxon>Actinoallomurus</taxon>
    </lineage>
</organism>
<name>A0A9W6RRV9_9ACTN</name>
<proteinExistence type="predicted"/>
<dbReference type="Proteomes" id="UP001165135">
    <property type="component" value="Unassembled WGS sequence"/>
</dbReference>
<dbReference type="AlphaFoldDB" id="A0A9W6RRV9"/>